<dbReference type="EMBL" id="JADOXO010000041">
    <property type="protein sequence ID" value="KAF9817525.1"/>
    <property type="molecule type" value="Genomic_DNA"/>
</dbReference>
<protein>
    <submittedName>
        <fullName evidence="1">Uncharacterized protein</fullName>
    </submittedName>
</protein>
<reference evidence="1" key="2">
    <citation type="journal article" name="Front. Microbiol.">
        <title>Degradative Capacity of Two Strains of Rhodonia placenta: From Phenotype to Genotype.</title>
        <authorList>
            <person name="Kolle M."/>
            <person name="Horta M.A.C."/>
            <person name="Nowrousian M."/>
            <person name="Ohm R.A."/>
            <person name="Benz J.P."/>
            <person name="Pilgard A."/>
        </authorList>
    </citation>
    <scope>NUCLEOTIDE SEQUENCE</scope>
    <source>
        <strain evidence="1">FPRL280</strain>
    </source>
</reference>
<organism evidence="1 2">
    <name type="scientific">Rhodonia placenta</name>
    <dbReference type="NCBI Taxonomy" id="104341"/>
    <lineage>
        <taxon>Eukaryota</taxon>
        <taxon>Fungi</taxon>
        <taxon>Dikarya</taxon>
        <taxon>Basidiomycota</taxon>
        <taxon>Agaricomycotina</taxon>
        <taxon>Agaricomycetes</taxon>
        <taxon>Polyporales</taxon>
        <taxon>Adustoporiaceae</taxon>
        <taxon>Rhodonia</taxon>
    </lineage>
</organism>
<comment type="caution">
    <text evidence="1">The sequence shown here is derived from an EMBL/GenBank/DDBJ whole genome shotgun (WGS) entry which is preliminary data.</text>
</comment>
<name>A0A8H7P5Z6_9APHY</name>
<gene>
    <name evidence="1" type="ORF">IEO21_03376</name>
</gene>
<evidence type="ECO:0000313" key="1">
    <source>
        <dbReference type="EMBL" id="KAF9817525.1"/>
    </source>
</evidence>
<sequence length="14" mass="1516">MLFGASCRPDFGKS</sequence>
<accession>A0A8H7P5Z6</accession>
<proteinExistence type="predicted"/>
<dbReference type="Proteomes" id="UP000639403">
    <property type="component" value="Unassembled WGS sequence"/>
</dbReference>
<evidence type="ECO:0000313" key="2">
    <source>
        <dbReference type="Proteomes" id="UP000639403"/>
    </source>
</evidence>
<reference evidence="1" key="1">
    <citation type="submission" date="2020-11" db="EMBL/GenBank/DDBJ databases">
        <authorList>
            <person name="Koelle M."/>
            <person name="Horta M.A.C."/>
            <person name="Nowrousian M."/>
            <person name="Ohm R.A."/>
            <person name="Benz P."/>
            <person name="Pilgard A."/>
        </authorList>
    </citation>
    <scope>NUCLEOTIDE SEQUENCE</scope>
    <source>
        <strain evidence="1">FPRL280</strain>
    </source>
</reference>